<protein>
    <submittedName>
        <fullName evidence="1">Uncharacterized protein</fullName>
    </submittedName>
</protein>
<accession>A0A1J5PPW9</accession>
<name>A0A1J5PPW9_9ZZZZ</name>
<reference evidence="1" key="1">
    <citation type="submission" date="2016-10" db="EMBL/GenBank/DDBJ databases">
        <title>Sequence of Gallionella enrichment culture.</title>
        <authorList>
            <person name="Poehlein A."/>
            <person name="Muehling M."/>
            <person name="Daniel R."/>
        </authorList>
    </citation>
    <scope>NUCLEOTIDE SEQUENCE</scope>
</reference>
<dbReference type="AntiFam" id="ANF00098">
    <property type="entry name" value="Shadow ORF (opposite leuC)"/>
</dbReference>
<organism evidence="1">
    <name type="scientific">mine drainage metagenome</name>
    <dbReference type="NCBI Taxonomy" id="410659"/>
    <lineage>
        <taxon>unclassified sequences</taxon>
        <taxon>metagenomes</taxon>
        <taxon>ecological metagenomes</taxon>
    </lineage>
</organism>
<comment type="caution">
    <text evidence="1">The sequence shown here is derived from an EMBL/GenBank/DDBJ whole genome shotgun (WGS) entry which is preliminary data.</text>
</comment>
<dbReference type="EMBL" id="MLJW01004619">
    <property type="protein sequence ID" value="OIQ69628.1"/>
    <property type="molecule type" value="Genomic_DNA"/>
</dbReference>
<evidence type="ECO:0000313" key="1">
    <source>
        <dbReference type="EMBL" id="OIQ69628.1"/>
    </source>
</evidence>
<proteinExistence type="predicted"/>
<gene>
    <name evidence="1" type="ORF">GALL_487700</name>
</gene>
<dbReference type="AlphaFoldDB" id="A0A1J5PPW9"/>
<sequence length="166" mass="18807">MQSVPIRNGCIPFPIDRRVRLALEVGESRLIRRDHPGASTCLDAHVADRHAPLHRESTNRFAAIFDHITLSAARADFGDDRQDYVLTGYTFWQHSIDSYRHCLERRKWQGLSRQHMLDFTGTDSKCESTESTVGAGVRVTADDRHARLSQAQLRPHNVHDALVGIP</sequence>